<comment type="caution">
    <text evidence="2">The sequence shown here is derived from an EMBL/GenBank/DDBJ whole genome shotgun (WGS) entry which is preliminary data.</text>
</comment>
<dbReference type="InterPro" id="IPR025421">
    <property type="entry name" value="DUF4148"/>
</dbReference>
<keyword evidence="1" id="KW-0732">Signal</keyword>
<dbReference type="EMBL" id="LXJZ01000030">
    <property type="protein sequence ID" value="OAJ63042.1"/>
    <property type="molecule type" value="Genomic_DNA"/>
</dbReference>
<dbReference type="RefSeq" id="WP_064265358.1">
    <property type="nucleotide sequence ID" value="NZ_LXJZ01000030.1"/>
</dbReference>
<dbReference type="AlphaFoldDB" id="A0A1A9NAV7"/>
<evidence type="ECO:0000313" key="3">
    <source>
        <dbReference type="EMBL" id="OAJ63042.1"/>
    </source>
</evidence>
<evidence type="ECO:0000313" key="2">
    <source>
        <dbReference type="EMBL" id="OAJ62372.1"/>
    </source>
</evidence>
<feature type="signal peptide" evidence="1">
    <location>
        <begin position="1"/>
        <end position="21"/>
    </location>
</feature>
<feature type="chain" id="PRO_5008393798" description="DUF4148 domain-containing protein" evidence="1">
    <location>
        <begin position="22"/>
        <end position="84"/>
    </location>
</feature>
<dbReference type="Proteomes" id="UP000078116">
    <property type="component" value="Unassembled WGS sequence"/>
</dbReference>
<evidence type="ECO:0000313" key="5">
    <source>
        <dbReference type="Proteomes" id="UP000078116"/>
    </source>
</evidence>
<dbReference type="OrthoDB" id="9115139at2"/>
<dbReference type="EMBL" id="LXKA01000176">
    <property type="protein sequence ID" value="OAJ62372.1"/>
    <property type="molecule type" value="Genomic_DNA"/>
</dbReference>
<dbReference type="Proteomes" id="UP000077961">
    <property type="component" value="Unassembled WGS sequence"/>
</dbReference>
<protein>
    <recommendedName>
        <fullName evidence="6">DUF4148 domain-containing protein</fullName>
    </recommendedName>
</protein>
<evidence type="ECO:0000313" key="4">
    <source>
        <dbReference type="Proteomes" id="UP000077961"/>
    </source>
</evidence>
<organism evidence="2 5">
    <name type="scientific">Paraburkholderia ginsengiterrae</name>
    <dbReference type="NCBI Taxonomy" id="1462993"/>
    <lineage>
        <taxon>Bacteria</taxon>
        <taxon>Pseudomonadati</taxon>
        <taxon>Pseudomonadota</taxon>
        <taxon>Betaproteobacteria</taxon>
        <taxon>Burkholderiales</taxon>
        <taxon>Burkholderiaceae</taxon>
        <taxon>Paraburkholderia</taxon>
    </lineage>
</organism>
<keyword evidence="4" id="KW-1185">Reference proteome</keyword>
<gene>
    <name evidence="3" type="ORF">A6V36_19555</name>
    <name evidence="2" type="ORF">A6V37_23400</name>
</gene>
<evidence type="ECO:0000256" key="1">
    <source>
        <dbReference type="SAM" id="SignalP"/>
    </source>
</evidence>
<proteinExistence type="predicted"/>
<reference evidence="4 5" key="1">
    <citation type="submission" date="2016-04" db="EMBL/GenBank/DDBJ databases">
        <title>Reclassification of Paraburkholderia panaciterrae (Farh et al. 2015) Dobritsa &amp; Samadpour 2016 as a later homotypic synonym of Paraburkholderia ginsengiterrae (Farh et al. 2015) Dobritsa &amp; Samadpour 2016.</title>
        <authorList>
            <person name="Dobritsa A.P."/>
            <person name="Kutumbaka K."/>
            <person name="Samadpour M."/>
        </authorList>
    </citation>
    <scope>NUCLEOTIDE SEQUENCE [LARGE SCALE GENOMIC DNA]</scope>
    <source>
        <strain evidence="2 5">DCY85</strain>
        <strain evidence="3 4">DCY85-1</strain>
    </source>
</reference>
<name>A0A1A9NAV7_9BURK</name>
<dbReference type="Pfam" id="PF13663">
    <property type="entry name" value="DUF4148"/>
    <property type="match status" value="1"/>
</dbReference>
<evidence type="ECO:0008006" key="6">
    <source>
        <dbReference type="Google" id="ProtNLM"/>
    </source>
</evidence>
<sequence>MKVSMIALTFAALTIGGVAHAANPAADQAGALAKNAATQVVQTQWSVDSASAAPKTRAQVRQELAQAEKGGQLARLNQELYSGS</sequence>
<accession>A0A1A9NAV7</accession>